<protein>
    <recommendedName>
        <fullName evidence="4">DUF4352 domain-containing protein</fullName>
    </recommendedName>
</protein>
<keyword evidence="1" id="KW-1133">Transmembrane helix</keyword>
<proteinExistence type="predicted"/>
<dbReference type="RefSeq" id="WP_254500560.1">
    <property type="nucleotide sequence ID" value="NZ_CP113432.1"/>
</dbReference>
<feature type="transmembrane region" description="Helical" evidence="1">
    <location>
        <begin position="20"/>
        <end position="38"/>
    </location>
</feature>
<evidence type="ECO:0000313" key="3">
    <source>
        <dbReference type="Proteomes" id="UP001163624"/>
    </source>
</evidence>
<evidence type="ECO:0000313" key="2">
    <source>
        <dbReference type="EMBL" id="WAI47769.1"/>
    </source>
</evidence>
<dbReference type="EMBL" id="CP113432">
    <property type="protein sequence ID" value="WAI47769.1"/>
    <property type="molecule type" value="Genomic_DNA"/>
</dbReference>
<evidence type="ECO:0008006" key="4">
    <source>
        <dbReference type="Google" id="ProtNLM"/>
    </source>
</evidence>
<reference evidence="2" key="1">
    <citation type="submission" date="2022-11" db="EMBL/GenBank/DDBJ databases">
        <title>Pseudomonas triclosanedens sp. nov., a triclosan degrader isolated from activated sludge.</title>
        <authorList>
            <person name="Yin Y."/>
            <person name="Lu Z."/>
        </authorList>
    </citation>
    <scope>NUCLEOTIDE SEQUENCE</scope>
    <source>
        <strain evidence="2">ZM23</strain>
    </source>
</reference>
<accession>A0ABY6ZV60</accession>
<keyword evidence="1" id="KW-0472">Membrane</keyword>
<name>A0ABY6ZV60_9PSED</name>
<sequence length="195" mass="21994">MKDFLNYMIEYLTSIDWTVERAVSILSLLIAILAALYARQSAIVAGRATAIAEEAHFLQKDNLSLYLVEGINYVPKDGKYIFAFNIEIRNKSRIKNSVHRLDLAITFLRKDGSVGCFVLQHDLALRDSIVGHSVTPIELPMDIADKSAIAGWGLFLLDVPLKEFGRIEKYTVRVVDASENLAQVESYLIKEYRVV</sequence>
<keyword evidence="3" id="KW-1185">Reference proteome</keyword>
<evidence type="ECO:0000256" key="1">
    <source>
        <dbReference type="SAM" id="Phobius"/>
    </source>
</evidence>
<gene>
    <name evidence="2" type="ORF">OU419_18550</name>
</gene>
<dbReference type="Proteomes" id="UP001163624">
    <property type="component" value="Chromosome"/>
</dbReference>
<keyword evidence="1" id="KW-0812">Transmembrane</keyword>
<organism evidence="2 3">
    <name type="scientific">Pseudomonas triclosanedens</name>
    <dbReference type="NCBI Taxonomy" id="2961893"/>
    <lineage>
        <taxon>Bacteria</taxon>
        <taxon>Pseudomonadati</taxon>
        <taxon>Pseudomonadota</taxon>
        <taxon>Gammaproteobacteria</taxon>
        <taxon>Pseudomonadales</taxon>
        <taxon>Pseudomonadaceae</taxon>
        <taxon>Pseudomonas</taxon>
    </lineage>
</organism>